<evidence type="ECO:0000313" key="2">
    <source>
        <dbReference type="Proteomes" id="UP001163835"/>
    </source>
</evidence>
<evidence type="ECO:0000313" key="1">
    <source>
        <dbReference type="EMBL" id="KAJ3806485.1"/>
    </source>
</evidence>
<protein>
    <submittedName>
        <fullName evidence="1">Uncharacterized protein</fullName>
    </submittedName>
</protein>
<dbReference type="EMBL" id="MU795419">
    <property type="protein sequence ID" value="KAJ3806485.1"/>
    <property type="molecule type" value="Genomic_DNA"/>
</dbReference>
<sequence>MHYSQLLRVLLSAALALHATTVTASPIRDPDVEGGVGASALGKRATIELYHVTTAASAASIHSGGVKLQVKPTIGDDFNPKGKGGFYVSDNRAGILDWCKKRQINAADVKTNCADLITFKFDESALTSLKVHKFGPATLTSATVNSWMDTPDFEQWMEFTTFCTHGSQGDEDVKLDADLENGGNGLDLVIGPMVGTETLRQYAFRTTGALGHLTVEGWGECPNEKWDSYLAEYAVYLPNDVKRAGSYRPFESVWERVFPIDDAELGLDLDAKWSSSPAPGKLGKFDSISLFTNSVYEPLPPVFYSRTGVVRHLRDPYLLHRLGSERRWSNFDELSSSDEDDSDHEKERARIRAVRRRTHPKIRSTSPSLSDTDDALFGPPDFSDFEDNGDKDRTVDEKDIVSGATGSMSSTPQWMNI</sequence>
<reference evidence="1" key="1">
    <citation type="submission" date="2022-09" db="EMBL/GenBank/DDBJ databases">
        <title>A Global Phylogenomic Analysis of the Shiitake Genus Lentinula.</title>
        <authorList>
            <consortium name="DOE Joint Genome Institute"/>
            <person name="Sierra-Patev S."/>
            <person name="Min B."/>
            <person name="Naranjo-Ortiz M."/>
            <person name="Looney B."/>
            <person name="Konkel Z."/>
            <person name="Slot J.C."/>
            <person name="Sakamoto Y."/>
            <person name="Steenwyk J.L."/>
            <person name="Rokas A."/>
            <person name="Carro J."/>
            <person name="Camarero S."/>
            <person name="Ferreira P."/>
            <person name="Molpeceres G."/>
            <person name="Ruiz-Duenas F.J."/>
            <person name="Serrano A."/>
            <person name="Henrissat B."/>
            <person name="Drula E."/>
            <person name="Hughes K.W."/>
            <person name="Mata J.L."/>
            <person name="Ishikawa N.K."/>
            <person name="Vargas-Isla R."/>
            <person name="Ushijima S."/>
            <person name="Smith C.A."/>
            <person name="Ahrendt S."/>
            <person name="Andreopoulos W."/>
            <person name="He G."/>
            <person name="Labutti K."/>
            <person name="Lipzen A."/>
            <person name="Ng V."/>
            <person name="Riley R."/>
            <person name="Sandor L."/>
            <person name="Barry K."/>
            <person name="Martinez A.T."/>
            <person name="Xiao Y."/>
            <person name="Gibbons J.G."/>
            <person name="Terashima K."/>
            <person name="Grigoriev I.V."/>
            <person name="Hibbett D.S."/>
        </authorList>
    </citation>
    <scope>NUCLEOTIDE SEQUENCE</scope>
    <source>
        <strain evidence="1">TMI1499</strain>
    </source>
</reference>
<organism evidence="1 2">
    <name type="scientific">Lentinula aff. lateritia</name>
    <dbReference type="NCBI Taxonomy" id="2804960"/>
    <lineage>
        <taxon>Eukaryota</taxon>
        <taxon>Fungi</taxon>
        <taxon>Dikarya</taxon>
        <taxon>Basidiomycota</taxon>
        <taxon>Agaricomycotina</taxon>
        <taxon>Agaricomycetes</taxon>
        <taxon>Agaricomycetidae</taxon>
        <taxon>Agaricales</taxon>
        <taxon>Marasmiineae</taxon>
        <taxon>Omphalotaceae</taxon>
        <taxon>Lentinula</taxon>
    </lineage>
</organism>
<dbReference type="Proteomes" id="UP001163835">
    <property type="component" value="Unassembled WGS sequence"/>
</dbReference>
<keyword evidence="2" id="KW-1185">Reference proteome</keyword>
<name>A0ACC1TP17_9AGAR</name>
<proteinExistence type="predicted"/>
<accession>A0ACC1TP17</accession>
<gene>
    <name evidence="1" type="ORF">F5876DRAFT_80646</name>
</gene>
<comment type="caution">
    <text evidence="1">The sequence shown here is derived from an EMBL/GenBank/DDBJ whole genome shotgun (WGS) entry which is preliminary data.</text>
</comment>